<dbReference type="Proteomes" id="UP000241655">
    <property type="component" value="Segment"/>
</dbReference>
<evidence type="ECO:0000256" key="1">
    <source>
        <dbReference type="SAM" id="MobiDB-lite"/>
    </source>
</evidence>
<proteinExistence type="predicted"/>
<accession>A0A2P1CCU6</accession>
<organism evidence="2 3">
    <name type="scientific">Mycobacterium phage Baloo</name>
    <dbReference type="NCBI Taxonomy" id="2099645"/>
    <lineage>
        <taxon>Viruses</taxon>
        <taxon>Duplodnaviria</taxon>
        <taxon>Heunggongvirae</taxon>
        <taxon>Uroviricota</taxon>
        <taxon>Caudoviricetes</taxon>
        <taxon>Bclasvirinae</taxon>
        <taxon>Pipefishvirus</taxon>
        <taxon>Pipefishvirus athena</taxon>
    </lineage>
</organism>
<evidence type="ECO:0000313" key="3">
    <source>
        <dbReference type="Proteomes" id="UP000241655"/>
    </source>
</evidence>
<sequence>MAEQYVTIEGTGTAVILKKGERRQVALTSRVTRLVARGYVQIVEYHGPTADDPQELPDETPDQAPEPEVTEAPAKNASADTWRKFVAGPAGIPGVEAEQIAETGRDELIAAWEAYTEAQRGGHS</sequence>
<evidence type="ECO:0008006" key="4">
    <source>
        <dbReference type="Google" id="ProtNLM"/>
    </source>
</evidence>
<gene>
    <name evidence="2" type="primary">25</name>
    <name evidence="2" type="ORF">PBI_BALOO_25</name>
</gene>
<reference evidence="2 3" key="1">
    <citation type="submission" date="2018-02" db="EMBL/GenBank/DDBJ databases">
        <authorList>
            <person name="Ng W.L."/>
            <person name="Stoner T.H."/>
            <person name="Russell D.A."/>
            <person name="Garlena R.A."/>
            <person name="Stoner T.H."/>
            <person name="Pope W.H."/>
            <person name="Jacobs-Sera D."/>
            <person name="Hatfull G.F."/>
        </authorList>
    </citation>
    <scope>NUCLEOTIDE SEQUENCE [LARGE SCALE GENOMIC DNA]</scope>
</reference>
<evidence type="ECO:0000313" key="2">
    <source>
        <dbReference type="EMBL" id="AVJ49031.1"/>
    </source>
</evidence>
<dbReference type="EMBL" id="MG920059">
    <property type="protein sequence ID" value="AVJ49031.1"/>
    <property type="molecule type" value="Genomic_DNA"/>
</dbReference>
<feature type="region of interest" description="Disordered" evidence="1">
    <location>
        <begin position="45"/>
        <end position="80"/>
    </location>
</feature>
<name>A0A2P1CCU6_9CAUD</name>
<feature type="compositionally biased region" description="Acidic residues" evidence="1">
    <location>
        <begin position="52"/>
        <end position="61"/>
    </location>
</feature>
<protein>
    <recommendedName>
        <fullName evidence="4">Tail assembly chaperone</fullName>
    </recommendedName>
</protein>